<dbReference type="InterPro" id="IPR042619">
    <property type="entry name" value="BBS10"/>
</dbReference>
<evidence type="ECO:0000313" key="3">
    <source>
        <dbReference type="Proteomes" id="UP000886998"/>
    </source>
</evidence>
<dbReference type="Pfam" id="PF00118">
    <property type="entry name" value="Cpn60_TCP1"/>
    <property type="match status" value="1"/>
</dbReference>
<comment type="caution">
    <text evidence="2">The sequence shown here is derived from an EMBL/GenBank/DDBJ whole genome shotgun (WGS) entry which is preliminary data.</text>
</comment>
<dbReference type="PANTHER" id="PTHR14667:SF2">
    <property type="entry name" value="BARDET-BIEDL SYNDROME 10 PROTEIN"/>
    <property type="match status" value="1"/>
</dbReference>
<name>A0A8X6YMQ9_9ARAC</name>
<dbReference type="GO" id="GO:0003824">
    <property type="term" value="F:catalytic activity"/>
    <property type="evidence" value="ECO:0007669"/>
    <property type="project" value="InterPro"/>
</dbReference>
<proteinExistence type="predicted"/>
<dbReference type="OrthoDB" id="9393833at2759"/>
<dbReference type="Pfam" id="PF01507">
    <property type="entry name" value="PAPS_reduct"/>
    <property type="match status" value="1"/>
</dbReference>
<keyword evidence="3" id="KW-1185">Reference proteome</keyword>
<evidence type="ECO:0000313" key="2">
    <source>
        <dbReference type="EMBL" id="GFY73247.1"/>
    </source>
</evidence>
<dbReference type="InterPro" id="IPR027413">
    <property type="entry name" value="GROEL-like_equatorial_sf"/>
</dbReference>
<dbReference type="Proteomes" id="UP000886998">
    <property type="component" value="Unassembled WGS sequence"/>
</dbReference>
<sequence length="629" mass="71908">MTSVTSVTIVTGNGYSSKQRKVKIIKKRVLFHIKDALWKLQQDQPQIKAVCMGSRHTDPCCSAFEPFQMTDSDWPQFIRVNPLSDWSYPEVWTFLRRLQRMQNISLKQIIACCDALGSFVEEVLDPHSMTLVGEEMVFTQQASRILSSVEWKHPMEKIILETISLYRNQTGDDCKMFLLLLKEITNSIGDKLETSDEAQLRKTISKEITYLMSLLPTIFKNARNTFARLSFIQFLSFPEDLEGLVSTFFHARFSPNVSLKLTQLICSFLSLTISNSNHAVESLSYLILNFDVFCSKVILPLSQSTVIEGFALFHQLPSNHESKDIFVIVQELPQNSHDVLCSVNSESFHFWDSLESSLKCLKFNKVSVILTSSRASDNFTSLCSQYKIFIIDSITKEDIDNILYFVGISPLVTLKDPLLPQNLGYMEALQSIVMGDTCFTHMKILLGSSKSMAPHHIILCAPLEDAWKDYYSECRNCLKVVRQWLHCHPFEMTEEIQDSGLFLDVLKSTIPHEECISVSALGVAFPVGLFEFSLKIALADLQKNKLSTIKTLYDILESALLRVICKLWNISIQTLDPEKSYLKFYERIRSRISIPIEPASNKEHLVYMILQLVQQLMKIDAILYTKSRI</sequence>
<dbReference type="PANTHER" id="PTHR14667">
    <property type="entry name" value="BARDET-BIEDL SYNDROME 10 PROTEIN"/>
    <property type="match status" value="1"/>
</dbReference>
<dbReference type="EMBL" id="BMAV01019947">
    <property type="protein sequence ID" value="GFY73247.1"/>
    <property type="molecule type" value="Genomic_DNA"/>
</dbReference>
<dbReference type="InterPro" id="IPR002500">
    <property type="entry name" value="PAPS_reduct_dom"/>
</dbReference>
<dbReference type="Gene3D" id="3.50.7.10">
    <property type="entry name" value="GroEL"/>
    <property type="match status" value="1"/>
</dbReference>
<dbReference type="GO" id="GO:0005524">
    <property type="term" value="F:ATP binding"/>
    <property type="evidence" value="ECO:0007669"/>
    <property type="project" value="InterPro"/>
</dbReference>
<evidence type="ECO:0000259" key="1">
    <source>
        <dbReference type="Pfam" id="PF01507"/>
    </source>
</evidence>
<dbReference type="InterPro" id="IPR014729">
    <property type="entry name" value="Rossmann-like_a/b/a_fold"/>
</dbReference>
<reference evidence="2" key="1">
    <citation type="submission" date="2020-08" db="EMBL/GenBank/DDBJ databases">
        <title>Multicomponent nature underlies the extraordinary mechanical properties of spider dragline silk.</title>
        <authorList>
            <person name="Kono N."/>
            <person name="Nakamura H."/>
            <person name="Mori M."/>
            <person name="Yoshida Y."/>
            <person name="Ohtoshi R."/>
            <person name="Malay A.D."/>
            <person name="Moran D.A.P."/>
            <person name="Tomita M."/>
            <person name="Numata K."/>
            <person name="Arakawa K."/>
        </authorList>
    </citation>
    <scope>NUCLEOTIDE SEQUENCE</scope>
</reference>
<dbReference type="SUPFAM" id="SSF52029">
    <property type="entry name" value="GroEL apical domain-like"/>
    <property type="match status" value="1"/>
</dbReference>
<accession>A0A8X6YMQ9</accession>
<dbReference type="SUPFAM" id="SSF48592">
    <property type="entry name" value="GroEL equatorial domain-like"/>
    <property type="match status" value="1"/>
</dbReference>
<protein>
    <submittedName>
        <fullName evidence="2">Bardet-Biedl syndrome 10 protein</fullName>
    </submittedName>
</protein>
<dbReference type="InterPro" id="IPR002423">
    <property type="entry name" value="Cpn60/GroEL/TCP-1"/>
</dbReference>
<organism evidence="2 3">
    <name type="scientific">Trichonephila inaurata madagascariensis</name>
    <dbReference type="NCBI Taxonomy" id="2747483"/>
    <lineage>
        <taxon>Eukaryota</taxon>
        <taxon>Metazoa</taxon>
        <taxon>Ecdysozoa</taxon>
        <taxon>Arthropoda</taxon>
        <taxon>Chelicerata</taxon>
        <taxon>Arachnida</taxon>
        <taxon>Araneae</taxon>
        <taxon>Araneomorphae</taxon>
        <taxon>Entelegynae</taxon>
        <taxon>Araneoidea</taxon>
        <taxon>Nephilidae</taxon>
        <taxon>Trichonephila</taxon>
        <taxon>Trichonephila inaurata</taxon>
    </lineage>
</organism>
<dbReference type="AlphaFoldDB" id="A0A8X6YMQ9"/>
<feature type="domain" description="Phosphoadenosine phosphosulphate reductase" evidence="1">
    <location>
        <begin position="45"/>
        <end position="98"/>
    </location>
</feature>
<dbReference type="Gene3D" id="1.10.560.10">
    <property type="entry name" value="GroEL-like equatorial domain"/>
    <property type="match status" value="1"/>
</dbReference>
<dbReference type="Gene3D" id="3.40.50.620">
    <property type="entry name" value="HUPs"/>
    <property type="match status" value="1"/>
</dbReference>
<dbReference type="InterPro" id="IPR027409">
    <property type="entry name" value="GroEL-like_apical_dom_sf"/>
</dbReference>
<dbReference type="SUPFAM" id="SSF52402">
    <property type="entry name" value="Adenine nucleotide alpha hydrolases-like"/>
    <property type="match status" value="1"/>
</dbReference>
<gene>
    <name evidence="2" type="primary">NCL1_23241</name>
    <name evidence="2" type="ORF">TNIN_446971</name>
</gene>
<dbReference type="GO" id="GO:0051131">
    <property type="term" value="P:chaperone-mediated protein complex assembly"/>
    <property type="evidence" value="ECO:0007669"/>
    <property type="project" value="InterPro"/>
</dbReference>